<dbReference type="Proteomes" id="UP000697710">
    <property type="component" value="Unassembled WGS sequence"/>
</dbReference>
<dbReference type="Pfam" id="PF14559">
    <property type="entry name" value="TPR_19"/>
    <property type="match status" value="1"/>
</dbReference>
<dbReference type="PANTHER" id="PTHR39328:SF1">
    <property type="entry name" value="BLL2871 PROTEIN"/>
    <property type="match status" value="1"/>
</dbReference>
<evidence type="ECO:0000313" key="3">
    <source>
        <dbReference type="Proteomes" id="UP000697710"/>
    </source>
</evidence>
<dbReference type="SUPFAM" id="SSF56235">
    <property type="entry name" value="N-terminal nucleophile aminohydrolases (Ntn hydrolases)"/>
    <property type="match status" value="1"/>
</dbReference>
<gene>
    <name evidence="2" type="ORF">KC729_09890</name>
</gene>
<dbReference type="SUPFAM" id="SSF48452">
    <property type="entry name" value="TPR-like"/>
    <property type="match status" value="1"/>
</dbReference>
<keyword evidence="1" id="KW-0802">TPR repeat</keyword>
<reference evidence="2" key="1">
    <citation type="submission" date="2020-04" db="EMBL/GenBank/DDBJ databases">
        <authorList>
            <person name="Zhang T."/>
        </authorList>
    </citation>
    <scope>NUCLEOTIDE SEQUENCE</scope>
    <source>
        <strain evidence="2">HKST-UBA01</strain>
    </source>
</reference>
<dbReference type="InterPro" id="IPR011990">
    <property type="entry name" value="TPR-like_helical_dom_sf"/>
</dbReference>
<accession>A0A956LZQ3</accession>
<dbReference type="PANTHER" id="PTHR39328">
    <property type="entry name" value="BLL2871 PROTEIN"/>
    <property type="match status" value="1"/>
</dbReference>
<dbReference type="NCBIfam" id="NF047558">
    <property type="entry name" value="TPR_END_plus"/>
    <property type="match status" value="1"/>
</dbReference>
<dbReference type="PROSITE" id="PS50005">
    <property type="entry name" value="TPR"/>
    <property type="match status" value="1"/>
</dbReference>
<dbReference type="InterPro" id="IPR029055">
    <property type="entry name" value="Ntn_hydrolases_N"/>
</dbReference>
<dbReference type="Gene3D" id="1.25.40.10">
    <property type="entry name" value="Tetratricopeptide repeat domain"/>
    <property type="match status" value="1"/>
</dbReference>
<dbReference type="AlphaFoldDB" id="A0A956LZQ3"/>
<feature type="repeat" description="TPR" evidence="1">
    <location>
        <begin position="229"/>
        <end position="262"/>
    </location>
</feature>
<sequence length="323" mass="34520">MALALSFAIGPQAILAAQTPEPVATFSFVGVDTANGIAGVIVASKFFAVGSVVPWARAEIGAVATQSFANTSFGPRGLDLLSLGATPDEAMTVLLRDDDGREQRQVGIVDARGRSATYTGKECMAWAGGRSGPGYAAQGNILTGPEVVDRMVDSWQATSGQFPGDRLLAALEAGDAAGGDSRGRQSAALLLVKAGEGYGGFNDVLCDIRVDDHEGPIEELRRVYHVWRPNQLITDGYRLVEEGKFEEAIELGKRAAELLPDSGEPLYHLACYYARAGQADDAMHYLEWATRLEPSLAQQAQTDPDLAPLRTRDDWVRATGTQH</sequence>
<proteinExistence type="predicted"/>
<reference evidence="2" key="2">
    <citation type="journal article" date="2021" name="Microbiome">
        <title>Successional dynamics and alternative stable states in a saline activated sludge microbial community over 9 years.</title>
        <authorList>
            <person name="Wang Y."/>
            <person name="Ye J."/>
            <person name="Ju F."/>
            <person name="Liu L."/>
            <person name="Boyd J.A."/>
            <person name="Deng Y."/>
            <person name="Parks D.H."/>
            <person name="Jiang X."/>
            <person name="Yin X."/>
            <person name="Woodcroft B.J."/>
            <person name="Tyson G.W."/>
            <person name="Hugenholtz P."/>
            <person name="Polz M.F."/>
            <person name="Zhang T."/>
        </authorList>
    </citation>
    <scope>NUCLEOTIDE SEQUENCE</scope>
    <source>
        <strain evidence="2">HKST-UBA01</strain>
    </source>
</reference>
<dbReference type="Gene3D" id="3.60.20.10">
    <property type="entry name" value="Glutamine Phosphoribosylpyrophosphate, subunit 1, domain 1"/>
    <property type="match status" value="1"/>
</dbReference>
<dbReference type="Pfam" id="PF06267">
    <property type="entry name" value="DUF1028"/>
    <property type="match status" value="1"/>
</dbReference>
<organism evidence="2 3">
    <name type="scientific">Eiseniibacteriota bacterium</name>
    <dbReference type="NCBI Taxonomy" id="2212470"/>
    <lineage>
        <taxon>Bacteria</taxon>
        <taxon>Candidatus Eiseniibacteriota</taxon>
    </lineage>
</organism>
<dbReference type="InterPro" id="IPR019734">
    <property type="entry name" value="TPR_rpt"/>
</dbReference>
<evidence type="ECO:0000256" key="1">
    <source>
        <dbReference type="PROSITE-ProRule" id="PRU00339"/>
    </source>
</evidence>
<comment type="caution">
    <text evidence="2">The sequence shown here is derived from an EMBL/GenBank/DDBJ whole genome shotgun (WGS) entry which is preliminary data.</text>
</comment>
<evidence type="ECO:0000313" key="2">
    <source>
        <dbReference type="EMBL" id="MCA9727982.1"/>
    </source>
</evidence>
<dbReference type="EMBL" id="JAGQHR010000274">
    <property type="protein sequence ID" value="MCA9727982.1"/>
    <property type="molecule type" value="Genomic_DNA"/>
</dbReference>
<dbReference type="InterPro" id="IPR010430">
    <property type="entry name" value="DUF1028"/>
</dbReference>
<name>A0A956LZQ3_UNCEI</name>
<protein>
    <submittedName>
        <fullName evidence="2">DUF1028 domain-containing protein</fullName>
    </submittedName>
</protein>